<sequence length="24" mass="2522">MNGKSASWSILTSQALPLRLASSC</sequence>
<dbReference type="GeneID" id="25475546"/>
<gene>
    <name evidence="1" type="ORF">ENH_00054010</name>
</gene>
<protein>
    <submittedName>
        <fullName evidence="1">Uncharacterized protein</fullName>
    </submittedName>
</protein>
<accession>U6MN14</accession>
<dbReference type="AlphaFoldDB" id="U6MN14"/>
<dbReference type="VEuPathDB" id="ToxoDB:ENH_00054010"/>
<dbReference type="RefSeq" id="XP_013439194.1">
    <property type="nucleotide sequence ID" value="XM_013583740.1"/>
</dbReference>
<organism evidence="1 2">
    <name type="scientific">Eimeria necatrix</name>
    <dbReference type="NCBI Taxonomy" id="51315"/>
    <lineage>
        <taxon>Eukaryota</taxon>
        <taxon>Sar</taxon>
        <taxon>Alveolata</taxon>
        <taxon>Apicomplexa</taxon>
        <taxon>Conoidasida</taxon>
        <taxon>Coccidia</taxon>
        <taxon>Eucoccidiorida</taxon>
        <taxon>Eimeriorina</taxon>
        <taxon>Eimeriidae</taxon>
        <taxon>Eimeria</taxon>
    </lineage>
</organism>
<proteinExistence type="predicted"/>
<dbReference type="Proteomes" id="UP000030754">
    <property type="component" value="Unassembled WGS sequence"/>
</dbReference>
<evidence type="ECO:0000313" key="1">
    <source>
        <dbReference type="EMBL" id="CDJ63869.1"/>
    </source>
</evidence>
<reference evidence="1" key="1">
    <citation type="submission" date="2013-10" db="EMBL/GenBank/DDBJ databases">
        <title>Genomic analysis of the causative agents of coccidiosis in chickens.</title>
        <authorList>
            <person name="Reid A.J."/>
            <person name="Blake D."/>
            <person name="Billington K."/>
            <person name="Browne H."/>
            <person name="Dunn M."/>
            <person name="Hung S."/>
            <person name="Kawahara F."/>
            <person name="Miranda-Saavedra D."/>
            <person name="Mourier T."/>
            <person name="Nagra H."/>
            <person name="Otto T.D."/>
            <person name="Rawlings N."/>
            <person name="Sanchez A."/>
            <person name="Sanders M."/>
            <person name="Subramaniam C."/>
            <person name="Tay Y."/>
            <person name="Dear P."/>
            <person name="Doerig C."/>
            <person name="Gruber A."/>
            <person name="Parkinson J."/>
            <person name="Shirley M."/>
            <person name="Wan K.L."/>
            <person name="Berriman M."/>
            <person name="Tomley F."/>
            <person name="Pain A."/>
        </authorList>
    </citation>
    <scope>NUCLEOTIDE SEQUENCE [LARGE SCALE GENOMIC DNA]</scope>
    <source>
        <strain evidence="1">Houghton</strain>
    </source>
</reference>
<name>U6MN14_9EIME</name>
<dbReference type="EMBL" id="HG722879">
    <property type="protein sequence ID" value="CDJ63869.1"/>
    <property type="molecule type" value="Genomic_DNA"/>
</dbReference>
<keyword evidence="2" id="KW-1185">Reference proteome</keyword>
<evidence type="ECO:0000313" key="2">
    <source>
        <dbReference type="Proteomes" id="UP000030754"/>
    </source>
</evidence>
<reference evidence="1" key="2">
    <citation type="submission" date="2013-10" db="EMBL/GenBank/DDBJ databases">
        <authorList>
            <person name="Aslett M."/>
        </authorList>
    </citation>
    <scope>NUCLEOTIDE SEQUENCE [LARGE SCALE GENOMIC DNA]</scope>
    <source>
        <strain evidence="1">Houghton</strain>
    </source>
</reference>